<dbReference type="Pfam" id="PF11756">
    <property type="entry name" value="YgbA_NO"/>
    <property type="match status" value="1"/>
</dbReference>
<evidence type="ECO:0000313" key="2">
    <source>
        <dbReference type="EMBL" id="KLV03811.1"/>
    </source>
</evidence>
<dbReference type="AlphaFoldDB" id="A0A0J1GW15"/>
<feature type="region of interest" description="Disordered" evidence="1">
    <location>
        <begin position="114"/>
        <end position="141"/>
    </location>
</feature>
<evidence type="ECO:0000313" key="3">
    <source>
        <dbReference type="Proteomes" id="UP000036097"/>
    </source>
</evidence>
<gene>
    <name evidence="2" type="ORF">ABT56_17720</name>
</gene>
<dbReference type="OrthoDB" id="5344095at2"/>
<comment type="caution">
    <text evidence="2">The sequence shown here is derived from an EMBL/GenBank/DDBJ whole genome shotgun (WGS) entry which is preliminary data.</text>
</comment>
<organism evidence="2 3">
    <name type="scientific">Photobacterium aquae</name>
    <dbReference type="NCBI Taxonomy" id="1195763"/>
    <lineage>
        <taxon>Bacteria</taxon>
        <taxon>Pseudomonadati</taxon>
        <taxon>Pseudomonadota</taxon>
        <taxon>Gammaproteobacteria</taxon>
        <taxon>Vibrionales</taxon>
        <taxon>Vibrionaceae</taxon>
        <taxon>Photobacterium</taxon>
    </lineage>
</organism>
<dbReference type="NCBIfam" id="NF007715">
    <property type="entry name" value="PRK10410.1-3"/>
    <property type="match status" value="1"/>
</dbReference>
<dbReference type="NCBIfam" id="NF007714">
    <property type="entry name" value="PRK10410.1-2"/>
    <property type="match status" value="1"/>
</dbReference>
<dbReference type="EMBL" id="LDOT01000026">
    <property type="protein sequence ID" value="KLV03811.1"/>
    <property type="molecule type" value="Genomic_DNA"/>
</dbReference>
<dbReference type="RefSeq" id="WP_047880238.1">
    <property type="nucleotide sequence ID" value="NZ_LDOT01000026.1"/>
</dbReference>
<keyword evidence="3" id="KW-1185">Reference proteome</keyword>
<dbReference type="Proteomes" id="UP000036097">
    <property type="component" value="Unassembled WGS sequence"/>
</dbReference>
<accession>A0A0J1GW15</accession>
<reference evidence="2 3" key="1">
    <citation type="submission" date="2015-05" db="EMBL/GenBank/DDBJ databases">
        <title>Photobacterium galathea sp. nov.</title>
        <authorList>
            <person name="Machado H."/>
            <person name="Gram L."/>
        </authorList>
    </citation>
    <scope>NUCLEOTIDE SEQUENCE [LARGE SCALE GENOMIC DNA]</scope>
    <source>
        <strain evidence="2 3">CGMCC 1.12159</strain>
    </source>
</reference>
<name>A0A0J1GW15_9GAMM</name>
<dbReference type="PATRIC" id="fig|1195763.3.peg.3785"/>
<evidence type="ECO:0000256" key="1">
    <source>
        <dbReference type="SAM" id="MobiDB-lite"/>
    </source>
</evidence>
<dbReference type="STRING" id="1195763.ABT56_17720"/>
<sequence>MNQELPVLFGSLATEFETIDAMVTIYCRHHHQQQSHQRLCHDCQTFLAYAHERLDRCPYGQNKPTCKQCPIHCYKPDEKALSKTIMRFSGPRMLLHHPILALRHIMAERRAIPTKPAAQASNRHQRKALEKITTQNKTGGH</sequence>
<feature type="compositionally biased region" description="Polar residues" evidence="1">
    <location>
        <begin position="132"/>
        <end position="141"/>
    </location>
</feature>
<dbReference type="InterPro" id="IPR020483">
    <property type="entry name" value="Uncharacterised_YgbA"/>
</dbReference>
<proteinExistence type="predicted"/>
<protein>
    <submittedName>
        <fullName evidence="2">Nitrous oxide-stimulated promoter</fullName>
    </submittedName>
</protein>